<dbReference type="EMBL" id="BLLK01000022">
    <property type="protein sequence ID" value="GFH46423.1"/>
    <property type="molecule type" value="Genomic_DNA"/>
</dbReference>
<evidence type="ECO:0000313" key="1">
    <source>
        <dbReference type="EMBL" id="GFH46423.1"/>
    </source>
</evidence>
<sequence>MQPCHQQSFCNFRVVHVIISNMHGPILSMHEGNATNVFFSSLTTFAFCYIHSLYSSSEYVETSFWSFIK</sequence>
<protein>
    <submittedName>
        <fullName evidence="1">Uncharacterized protein</fullName>
    </submittedName>
</protein>
<gene>
    <name evidence="1" type="ORF">CTEN210_02897</name>
</gene>
<accession>A0AAD3CIT6</accession>
<organism evidence="1 2">
    <name type="scientific">Chaetoceros tenuissimus</name>
    <dbReference type="NCBI Taxonomy" id="426638"/>
    <lineage>
        <taxon>Eukaryota</taxon>
        <taxon>Sar</taxon>
        <taxon>Stramenopiles</taxon>
        <taxon>Ochrophyta</taxon>
        <taxon>Bacillariophyta</taxon>
        <taxon>Coscinodiscophyceae</taxon>
        <taxon>Chaetocerotophycidae</taxon>
        <taxon>Chaetocerotales</taxon>
        <taxon>Chaetocerotaceae</taxon>
        <taxon>Chaetoceros</taxon>
    </lineage>
</organism>
<keyword evidence="2" id="KW-1185">Reference proteome</keyword>
<reference evidence="1 2" key="1">
    <citation type="journal article" date="2021" name="Sci. Rep.">
        <title>The genome of the diatom Chaetoceros tenuissimus carries an ancient integrated fragment of an extant virus.</title>
        <authorList>
            <person name="Hongo Y."/>
            <person name="Kimura K."/>
            <person name="Takaki Y."/>
            <person name="Yoshida Y."/>
            <person name="Baba S."/>
            <person name="Kobayashi G."/>
            <person name="Nagasaki K."/>
            <person name="Hano T."/>
            <person name="Tomaru Y."/>
        </authorList>
    </citation>
    <scope>NUCLEOTIDE SEQUENCE [LARGE SCALE GENOMIC DNA]</scope>
    <source>
        <strain evidence="1 2">NIES-3715</strain>
    </source>
</reference>
<evidence type="ECO:0000313" key="2">
    <source>
        <dbReference type="Proteomes" id="UP001054902"/>
    </source>
</evidence>
<name>A0AAD3CIT6_9STRA</name>
<dbReference type="AlphaFoldDB" id="A0AAD3CIT6"/>
<proteinExistence type="predicted"/>
<dbReference type="Proteomes" id="UP001054902">
    <property type="component" value="Unassembled WGS sequence"/>
</dbReference>
<comment type="caution">
    <text evidence="1">The sequence shown here is derived from an EMBL/GenBank/DDBJ whole genome shotgun (WGS) entry which is preliminary data.</text>
</comment>